<sequence length="63" mass="7177">MSFSFKGSVKVFKNKGLKKWTSARTGAVVWTLIMSNDLVDANLKKTAASVQKMIEPEFLRFFF</sequence>
<reference evidence="1 2" key="1">
    <citation type="submission" date="2016-01" db="EMBL/GenBank/DDBJ databases">
        <title>Investigation of taxonomic status of Bacillus aminovorans.</title>
        <authorList>
            <person name="Verma A."/>
            <person name="Pal Y."/>
            <person name="Krishnamurthi S."/>
        </authorList>
    </citation>
    <scope>NUCLEOTIDE SEQUENCE [LARGE SCALE GENOMIC DNA]</scope>
    <source>
        <strain evidence="1 2">DSM 4337</strain>
    </source>
</reference>
<organism evidence="1 2">
    <name type="scientific">Domibacillus aminovorans</name>
    <dbReference type="NCBI Taxonomy" id="29332"/>
    <lineage>
        <taxon>Bacteria</taxon>
        <taxon>Bacillati</taxon>
        <taxon>Bacillota</taxon>
        <taxon>Bacilli</taxon>
        <taxon>Bacillales</taxon>
        <taxon>Bacillaceae</taxon>
        <taxon>Domibacillus</taxon>
    </lineage>
</organism>
<dbReference type="EMBL" id="LQWZ01000023">
    <property type="protein sequence ID" value="OAH55813.1"/>
    <property type="molecule type" value="Genomic_DNA"/>
</dbReference>
<dbReference type="RefSeq" id="WP_063974922.1">
    <property type="nucleotide sequence ID" value="NZ_LQWZ01000023.1"/>
</dbReference>
<comment type="caution">
    <text evidence="1">The sequence shown here is derived from an EMBL/GenBank/DDBJ whole genome shotgun (WGS) entry which is preliminary data.</text>
</comment>
<gene>
    <name evidence="1" type="ORF">AWH48_03820</name>
</gene>
<dbReference type="AlphaFoldDB" id="A0A177KR21"/>
<proteinExistence type="predicted"/>
<evidence type="ECO:0000313" key="1">
    <source>
        <dbReference type="EMBL" id="OAH55813.1"/>
    </source>
</evidence>
<dbReference type="Proteomes" id="UP000077271">
    <property type="component" value="Unassembled WGS sequence"/>
</dbReference>
<accession>A0A177KR21</accession>
<name>A0A177KR21_9BACI</name>
<evidence type="ECO:0000313" key="2">
    <source>
        <dbReference type="Proteomes" id="UP000077271"/>
    </source>
</evidence>
<protein>
    <submittedName>
        <fullName evidence="1">Uncharacterized protein</fullName>
    </submittedName>
</protein>